<dbReference type="EMBL" id="LWDX02014339">
    <property type="protein sequence ID" value="OEL34770.1"/>
    <property type="molecule type" value="Genomic_DNA"/>
</dbReference>
<keyword evidence="2" id="KW-1185">Reference proteome</keyword>
<protein>
    <submittedName>
        <fullName evidence="1">Uncharacterized protein</fullName>
    </submittedName>
</protein>
<comment type="caution">
    <text evidence="1">The sequence shown here is derived from an EMBL/GenBank/DDBJ whole genome shotgun (WGS) entry which is preliminary data.</text>
</comment>
<evidence type="ECO:0000313" key="2">
    <source>
        <dbReference type="Proteomes" id="UP000095767"/>
    </source>
</evidence>
<reference evidence="1 2" key="1">
    <citation type="submission" date="2016-09" db="EMBL/GenBank/DDBJ databases">
        <title>The draft genome of Dichanthelium oligosanthes: A C3 panicoid grass species.</title>
        <authorList>
            <person name="Studer A.J."/>
            <person name="Schnable J.C."/>
            <person name="Brutnell T.P."/>
        </authorList>
    </citation>
    <scope>NUCLEOTIDE SEQUENCE [LARGE SCALE GENOMIC DNA]</scope>
    <source>
        <strain evidence="2">cv. Kellogg 1175</strain>
        <tissue evidence="1">Leaf</tissue>
    </source>
</reference>
<accession>A0A1E5WC03</accession>
<dbReference type="Proteomes" id="UP000095767">
    <property type="component" value="Unassembled WGS sequence"/>
</dbReference>
<name>A0A1E5WC03_9POAL</name>
<gene>
    <name evidence="1" type="ORF">BAE44_0004212</name>
</gene>
<organism evidence="1 2">
    <name type="scientific">Dichanthelium oligosanthes</name>
    <dbReference type="NCBI Taxonomy" id="888268"/>
    <lineage>
        <taxon>Eukaryota</taxon>
        <taxon>Viridiplantae</taxon>
        <taxon>Streptophyta</taxon>
        <taxon>Embryophyta</taxon>
        <taxon>Tracheophyta</taxon>
        <taxon>Spermatophyta</taxon>
        <taxon>Magnoliopsida</taxon>
        <taxon>Liliopsida</taxon>
        <taxon>Poales</taxon>
        <taxon>Poaceae</taxon>
        <taxon>PACMAD clade</taxon>
        <taxon>Panicoideae</taxon>
        <taxon>Panicodae</taxon>
        <taxon>Paniceae</taxon>
        <taxon>Dichantheliinae</taxon>
        <taxon>Dichanthelium</taxon>
    </lineage>
</organism>
<evidence type="ECO:0000313" key="1">
    <source>
        <dbReference type="EMBL" id="OEL34770.1"/>
    </source>
</evidence>
<sequence length="56" mass="6560">MCTFIRFMEQCNHAGEWNIHMEVTWLFPHEKPLTSLQSCLASSYPHVSCTCRKSQN</sequence>
<dbReference type="AlphaFoldDB" id="A0A1E5WC03"/>
<proteinExistence type="predicted"/>